<comment type="caution">
    <text evidence="6">The sequence shown here is derived from an EMBL/GenBank/DDBJ whole genome shotgun (WGS) entry which is preliminary data.</text>
</comment>
<organism evidence="6 7">
    <name type="scientific">Acidiferrimicrobium australe</name>
    <dbReference type="NCBI Taxonomy" id="2664430"/>
    <lineage>
        <taxon>Bacteria</taxon>
        <taxon>Bacillati</taxon>
        <taxon>Actinomycetota</taxon>
        <taxon>Acidimicrobiia</taxon>
        <taxon>Acidimicrobiales</taxon>
        <taxon>Acidimicrobiaceae</taxon>
        <taxon>Acidiferrimicrobium</taxon>
    </lineage>
</organism>
<keyword evidence="1" id="KW-0238">DNA-binding</keyword>
<evidence type="ECO:0000259" key="4">
    <source>
        <dbReference type="PROSITE" id="PS50043"/>
    </source>
</evidence>
<comment type="caution">
    <text evidence="2">Lacks conserved residue(s) required for the propagation of feature annotation.</text>
</comment>
<dbReference type="PANTHER" id="PTHR43214:SF43">
    <property type="entry name" value="TWO-COMPONENT RESPONSE REGULATOR"/>
    <property type="match status" value="1"/>
</dbReference>
<dbReference type="Pfam" id="PF00196">
    <property type="entry name" value="GerE"/>
    <property type="match status" value="1"/>
</dbReference>
<name>A0ABW9QS72_9ACTN</name>
<accession>A0ABW9QS72</accession>
<feature type="domain" description="HTH luxR-type" evidence="4">
    <location>
        <begin position="211"/>
        <end position="276"/>
    </location>
</feature>
<evidence type="ECO:0000256" key="2">
    <source>
        <dbReference type="PROSITE-ProRule" id="PRU00169"/>
    </source>
</evidence>
<evidence type="ECO:0000256" key="3">
    <source>
        <dbReference type="SAM" id="MobiDB-lite"/>
    </source>
</evidence>
<dbReference type="Gene3D" id="3.40.50.2300">
    <property type="match status" value="1"/>
</dbReference>
<keyword evidence="7" id="KW-1185">Reference proteome</keyword>
<dbReference type="EMBL" id="WJHE01000362">
    <property type="protein sequence ID" value="MST32687.1"/>
    <property type="molecule type" value="Genomic_DNA"/>
</dbReference>
<sequence length="290" mass="30870">MRAPPGLSCFQRPGEEWRRSVSPATHSRRGCDDRPYSSCRDGRDSGRTAAKRGMTGGGAVTAQSEVIWPHTAMTTIVLVGEPQLVAQGLVAALSAAPDIVVGIAHDVREALALFEREQPDVAVLSRRVIQWEGPAAVRRLRAAFPDVQLALLTPDPVENPLRAVLSTACRGYATEDASVGELAELLRVVARGGTMTVGTPPPAGDRDATGAHGQGPALTQREQEVLEALSTGMTPVAIARSLSLSEHTVRNHIRHLLAKLDAHSRLEAVIAAARLGLIDLRDPGVRDQTP</sequence>
<feature type="region of interest" description="Disordered" evidence="3">
    <location>
        <begin position="196"/>
        <end position="216"/>
    </location>
</feature>
<dbReference type="Proteomes" id="UP000437736">
    <property type="component" value="Unassembled WGS sequence"/>
</dbReference>
<dbReference type="InterPro" id="IPR039420">
    <property type="entry name" value="WalR-like"/>
</dbReference>
<dbReference type="InterPro" id="IPR000792">
    <property type="entry name" value="Tscrpt_reg_LuxR_C"/>
</dbReference>
<dbReference type="InterPro" id="IPR011006">
    <property type="entry name" value="CheY-like_superfamily"/>
</dbReference>
<dbReference type="PRINTS" id="PR00038">
    <property type="entry name" value="HTHLUXR"/>
</dbReference>
<dbReference type="PROSITE" id="PS50110">
    <property type="entry name" value="RESPONSE_REGULATORY"/>
    <property type="match status" value="1"/>
</dbReference>
<feature type="compositionally biased region" description="Basic and acidic residues" evidence="3">
    <location>
        <begin position="29"/>
        <end position="46"/>
    </location>
</feature>
<proteinExistence type="predicted"/>
<feature type="region of interest" description="Disordered" evidence="3">
    <location>
        <begin position="1"/>
        <end position="57"/>
    </location>
</feature>
<evidence type="ECO:0000256" key="1">
    <source>
        <dbReference type="ARBA" id="ARBA00023125"/>
    </source>
</evidence>
<dbReference type="PANTHER" id="PTHR43214">
    <property type="entry name" value="TWO-COMPONENT RESPONSE REGULATOR"/>
    <property type="match status" value="1"/>
</dbReference>
<gene>
    <name evidence="6" type="ORF">GHK86_08125</name>
</gene>
<dbReference type="PROSITE" id="PS50043">
    <property type="entry name" value="HTH_LUXR_2"/>
    <property type="match status" value="1"/>
</dbReference>
<dbReference type="CDD" id="cd06170">
    <property type="entry name" value="LuxR_C_like"/>
    <property type="match status" value="1"/>
</dbReference>
<evidence type="ECO:0000313" key="6">
    <source>
        <dbReference type="EMBL" id="MST32687.1"/>
    </source>
</evidence>
<evidence type="ECO:0000259" key="5">
    <source>
        <dbReference type="PROSITE" id="PS50110"/>
    </source>
</evidence>
<reference evidence="6 7" key="1">
    <citation type="submission" date="2019-11" db="EMBL/GenBank/DDBJ databases">
        <title>Acidiferrimicrobium australis gen. nov., sp. nov., an acidophilic and obligately heterotrophic, member of the Actinobacteria that catalyses dissimilatory oxido- reduction of iron isolated from metal-rich acidic water in Chile.</title>
        <authorList>
            <person name="Gonzalez D."/>
            <person name="Huber K."/>
            <person name="Hedrich S."/>
            <person name="Rojas-Villalobos C."/>
            <person name="Quatrini R."/>
            <person name="Dinamarca M.A."/>
            <person name="Schwarz A."/>
            <person name="Canales C."/>
            <person name="Nancucheo I."/>
        </authorList>
    </citation>
    <scope>NUCLEOTIDE SEQUENCE [LARGE SCALE GENOMIC DNA]</scope>
    <source>
        <strain evidence="6 7">USS-CCA1</strain>
    </source>
</reference>
<dbReference type="SUPFAM" id="SSF52172">
    <property type="entry name" value="CheY-like"/>
    <property type="match status" value="1"/>
</dbReference>
<evidence type="ECO:0000313" key="7">
    <source>
        <dbReference type="Proteomes" id="UP000437736"/>
    </source>
</evidence>
<dbReference type="InterPro" id="IPR001789">
    <property type="entry name" value="Sig_transdc_resp-reg_receiver"/>
</dbReference>
<dbReference type="SMART" id="SM00421">
    <property type="entry name" value="HTH_LUXR"/>
    <property type="match status" value="1"/>
</dbReference>
<feature type="domain" description="Response regulatory" evidence="5">
    <location>
        <begin position="75"/>
        <end position="190"/>
    </location>
</feature>
<dbReference type="SUPFAM" id="SSF46894">
    <property type="entry name" value="C-terminal effector domain of the bipartite response regulators"/>
    <property type="match status" value="1"/>
</dbReference>
<protein>
    <submittedName>
        <fullName evidence="6">Response regulator</fullName>
    </submittedName>
</protein>
<dbReference type="InterPro" id="IPR016032">
    <property type="entry name" value="Sig_transdc_resp-reg_C-effctor"/>
</dbReference>